<keyword evidence="1" id="KW-0472">Membrane</keyword>
<evidence type="ECO:0000256" key="1">
    <source>
        <dbReference type="SAM" id="Phobius"/>
    </source>
</evidence>
<feature type="transmembrane region" description="Helical" evidence="1">
    <location>
        <begin position="36"/>
        <end position="57"/>
    </location>
</feature>
<feature type="transmembrane region" description="Helical" evidence="1">
    <location>
        <begin position="7"/>
        <end position="30"/>
    </location>
</feature>
<sequence>MSKNKRVLYNLIIKNFFRLITVILCFFYLLEHDVTHIVGAIVFLLTSLGVDIVFKLINVKLTSIIDLTVQVFIFLCLFLGKMCDMYIIFSWWDSFLHFISGIIIGIGGILALRILLPEEVFFKLSALVKTLNAFLFSVASSALWEIWEFAGDQLFGFNSQLNSLTDTMTDICACTLGGIIISILIYRFYKKGTFRFIGEIVEQFSKINAKNKKYDNKF</sequence>
<keyword evidence="1" id="KW-1133">Transmembrane helix</keyword>
<keyword evidence="3" id="KW-1185">Reference proteome</keyword>
<proteinExistence type="predicted"/>
<evidence type="ECO:0000313" key="3">
    <source>
        <dbReference type="Proteomes" id="UP000095488"/>
    </source>
</evidence>
<accession>A0ABM9US35</accession>
<feature type="transmembrane region" description="Helical" evidence="1">
    <location>
        <begin position="127"/>
        <end position="147"/>
    </location>
</feature>
<dbReference type="Pfam" id="PF09997">
    <property type="entry name" value="DUF2238"/>
    <property type="match status" value="1"/>
</dbReference>
<feature type="transmembrane region" description="Helical" evidence="1">
    <location>
        <begin position="95"/>
        <end position="115"/>
    </location>
</feature>
<feature type="transmembrane region" description="Helical" evidence="1">
    <location>
        <begin position="69"/>
        <end position="89"/>
    </location>
</feature>
<keyword evidence="1" id="KW-0812">Transmembrane</keyword>
<feature type="transmembrane region" description="Helical" evidence="1">
    <location>
        <begin position="167"/>
        <end position="189"/>
    </location>
</feature>
<dbReference type="InterPro" id="IPR014509">
    <property type="entry name" value="YjdF-like"/>
</dbReference>
<protein>
    <recommendedName>
        <fullName evidence="4">Membrane-spanning protein</fullName>
    </recommendedName>
</protein>
<gene>
    <name evidence="2" type="ORF">ERS852473_01789</name>
</gene>
<name>A0ABM9US35_SARVE</name>
<reference evidence="2 3" key="1">
    <citation type="submission" date="2015-09" db="EMBL/GenBank/DDBJ databases">
        <authorList>
            <consortium name="Pathogen Informatics"/>
        </authorList>
    </citation>
    <scope>NUCLEOTIDE SEQUENCE [LARGE SCALE GENOMIC DNA]</scope>
    <source>
        <strain evidence="2 3">2789STDY5834858</strain>
    </source>
</reference>
<dbReference type="Proteomes" id="UP000095488">
    <property type="component" value="Unassembled WGS sequence"/>
</dbReference>
<evidence type="ECO:0008006" key="4">
    <source>
        <dbReference type="Google" id="ProtNLM"/>
    </source>
</evidence>
<organism evidence="2 3">
    <name type="scientific">Sarcina ventriculi</name>
    <name type="common">Clostridium ventriculi</name>
    <dbReference type="NCBI Taxonomy" id="1267"/>
    <lineage>
        <taxon>Bacteria</taxon>
        <taxon>Bacillati</taxon>
        <taxon>Bacillota</taxon>
        <taxon>Clostridia</taxon>
        <taxon>Eubacteriales</taxon>
        <taxon>Clostridiaceae</taxon>
        <taxon>Sarcina</taxon>
    </lineage>
</organism>
<dbReference type="EMBL" id="CYZR01000006">
    <property type="protein sequence ID" value="CUO06565.1"/>
    <property type="molecule type" value="Genomic_DNA"/>
</dbReference>
<evidence type="ECO:0000313" key="2">
    <source>
        <dbReference type="EMBL" id="CUO06565.1"/>
    </source>
</evidence>
<dbReference type="RefSeq" id="WP_055259633.1">
    <property type="nucleotide sequence ID" value="NZ_BCMV01000080.1"/>
</dbReference>
<comment type="caution">
    <text evidence="2">The sequence shown here is derived from an EMBL/GenBank/DDBJ whole genome shotgun (WGS) entry which is preliminary data.</text>
</comment>